<name>A0ACC0XR71_9ROSI</name>
<evidence type="ECO:0000313" key="2">
    <source>
        <dbReference type="Proteomes" id="UP001163603"/>
    </source>
</evidence>
<evidence type="ECO:0000313" key="1">
    <source>
        <dbReference type="EMBL" id="KAJ0020807.1"/>
    </source>
</evidence>
<dbReference type="EMBL" id="CM047746">
    <property type="protein sequence ID" value="KAJ0020807.1"/>
    <property type="molecule type" value="Genomic_DNA"/>
</dbReference>
<protein>
    <submittedName>
        <fullName evidence="1">Uncharacterized protein</fullName>
    </submittedName>
</protein>
<comment type="caution">
    <text evidence="1">The sequence shown here is derived from an EMBL/GenBank/DDBJ whole genome shotgun (WGS) entry which is preliminary data.</text>
</comment>
<keyword evidence="2" id="KW-1185">Reference proteome</keyword>
<dbReference type="Proteomes" id="UP001163603">
    <property type="component" value="Chromosome 11"/>
</dbReference>
<organism evidence="1 2">
    <name type="scientific">Pistacia integerrima</name>
    <dbReference type="NCBI Taxonomy" id="434235"/>
    <lineage>
        <taxon>Eukaryota</taxon>
        <taxon>Viridiplantae</taxon>
        <taxon>Streptophyta</taxon>
        <taxon>Embryophyta</taxon>
        <taxon>Tracheophyta</taxon>
        <taxon>Spermatophyta</taxon>
        <taxon>Magnoliopsida</taxon>
        <taxon>eudicotyledons</taxon>
        <taxon>Gunneridae</taxon>
        <taxon>Pentapetalae</taxon>
        <taxon>rosids</taxon>
        <taxon>malvids</taxon>
        <taxon>Sapindales</taxon>
        <taxon>Anacardiaceae</taxon>
        <taxon>Pistacia</taxon>
    </lineage>
</organism>
<sequence length="461" mass="51286">MASPSQENNNKLLIRVSELFKSLQKKLYSKVGNIVEKAKEVAKDDPRRIIHSLKVGLALTLVSLFYYFKPLYDGFGVNAMWAVLTVVVVFEFSVGATLGKGINRMLATLTGGFLAVGAHRIATLSGRTGEPIFIAIFVFVIASTVTFMRFFPSLKTRCDYGLSIFILTFSLISVSGYRDNEVLHMAHQRVSTIIIGTCTAIIVCISICPVWVGEELHNLVSSNMEKLGNFLEAFGCEYFQLFECGKSDHDNSFLHGYKSVLDSKNSEETMANLARWEPGHGGFKFGHPWKQYLKIGTLTRQCSYKIESLQCQLKYSKIQTSLGLQRKIQGTCVKISTESGKALKELALTTKNMTQSKSSNANIANLRKAVENLKTLLRISRWEEAIPLEIIPLATIASILMEVVECIEKISEVVHELAFTAHFKCVDATVSPEQSCLFNQGTIQPIATMNIEKHEDIALAE</sequence>
<gene>
    <name evidence="1" type="ORF">Pint_31752</name>
</gene>
<accession>A0ACC0XR71</accession>
<reference evidence="2" key="1">
    <citation type="journal article" date="2023" name="G3 (Bethesda)">
        <title>Genome assembly and association tests identify interacting loci associated with vigor, precocity, and sex in interspecific pistachio rootstocks.</title>
        <authorList>
            <person name="Palmer W."/>
            <person name="Jacygrad E."/>
            <person name="Sagayaradj S."/>
            <person name="Cavanaugh K."/>
            <person name="Han R."/>
            <person name="Bertier L."/>
            <person name="Beede B."/>
            <person name="Kafkas S."/>
            <person name="Golino D."/>
            <person name="Preece J."/>
            <person name="Michelmore R."/>
        </authorList>
    </citation>
    <scope>NUCLEOTIDE SEQUENCE [LARGE SCALE GENOMIC DNA]</scope>
</reference>
<proteinExistence type="predicted"/>